<proteinExistence type="inferred from homology"/>
<evidence type="ECO:0000313" key="7">
    <source>
        <dbReference type="EMBL" id="SMF59726.1"/>
    </source>
</evidence>
<evidence type="ECO:0000256" key="4">
    <source>
        <dbReference type="ARBA" id="ARBA00035135"/>
    </source>
</evidence>
<accession>A0A1X7FX75</accession>
<protein>
    <recommendedName>
        <fullName evidence="4 5">Small ribosomal subunit protein bS21</fullName>
    </recommendedName>
</protein>
<dbReference type="GO" id="GO:0006412">
    <property type="term" value="P:translation"/>
    <property type="evidence" value="ECO:0007669"/>
    <property type="project" value="UniProtKB-UniRule"/>
</dbReference>
<dbReference type="InterPro" id="IPR038380">
    <property type="entry name" value="Ribosomal_bS21_sf"/>
</dbReference>
<dbReference type="Pfam" id="PF01165">
    <property type="entry name" value="Ribosomal_S21"/>
    <property type="match status" value="1"/>
</dbReference>
<keyword evidence="3 5" id="KW-0687">Ribonucleoprotein</keyword>
<dbReference type="GO" id="GO:0005840">
    <property type="term" value="C:ribosome"/>
    <property type="evidence" value="ECO:0007669"/>
    <property type="project" value="UniProtKB-KW"/>
</dbReference>
<sequence length="78" mass="9333">MQVIVRDNNVEQAMRALKKKMQREGLFREIRARRAYEKPSDRRVRERAQAIARQRKATRKKMQREGLLPATNRRASAR</sequence>
<keyword evidence="2 5" id="KW-0689">Ribosomal protein</keyword>
<dbReference type="Proteomes" id="UP000192903">
    <property type="component" value="Unassembled WGS sequence"/>
</dbReference>
<evidence type="ECO:0000256" key="6">
    <source>
        <dbReference type="SAM" id="MobiDB-lite"/>
    </source>
</evidence>
<dbReference type="HAMAP" id="MF_00358">
    <property type="entry name" value="Ribosomal_bS21"/>
    <property type="match status" value="1"/>
</dbReference>
<dbReference type="GO" id="GO:0003735">
    <property type="term" value="F:structural constituent of ribosome"/>
    <property type="evidence" value="ECO:0007669"/>
    <property type="project" value="InterPro"/>
</dbReference>
<dbReference type="NCBIfam" id="TIGR00030">
    <property type="entry name" value="S21p"/>
    <property type="match status" value="1"/>
</dbReference>
<dbReference type="STRING" id="464029.SAMN02982989_0970"/>
<reference evidence="8" key="1">
    <citation type="submission" date="2017-04" db="EMBL/GenBank/DDBJ databases">
        <authorList>
            <person name="Varghese N."/>
            <person name="Submissions S."/>
        </authorList>
    </citation>
    <scope>NUCLEOTIDE SEQUENCE [LARGE SCALE GENOMIC DNA]</scope>
    <source>
        <strain evidence="8">B4P</strain>
    </source>
</reference>
<evidence type="ECO:0000256" key="2">
    <source>
        <dbReference type="ARBA" id="ARBA00022980"/>
    </source>
</evidence>
<dbReference type="Gene3D" id="1.20.5.1150">
    <property type="entry name" value="Ribosomal protein S8"/>
    <property type="match status" value="1"/>
</dbReference>
<dbReference type="OrthoDB" id="9811907at2"/>
<keyword evidence="8" id="KW-1185">Reference proteome</keyword>
<dbReference type="InterPro" id="IPR001911">
    <property type="entry name" value="Ribosomal_bS21"/>
</dbReference>
<evidence type="ECO:0000313" key="8">
    <source>
        <dbReference type="Proteomes" id="UP000192903"/>
    </source>
</evidence>
<feature type="region of interest" description="Disordered" evidence="6">
    <location>
        <begin position="55"/>
        <end position="78"/>
    </location>
</feature>
<comment type="similarity">
    <text evidence="1 5">Belongs to the bacterial ribosomal protein bS21 family.</text>
</comment>
<evidence type="ECO:0000256" key="3">
    <source>
        <dbReference type="ARBA" id="ARBA00023274"/>
    </source>
</evidence>
<evidence type="ECO:0000256" key="1">
    <source>
        <dbReference type="ARBA" id="ARBA00006640"/>
    </source>
</evidence>
<dbReference type="AlphaFoldDB" id="A0A1X7FX75"/>
<dbReference type="RefSeq" id="WP_085423857.1">
    <property type="nucleotide sequence ID" value="NZ_FXAF01000008.1"/>
</dbReference>
<dbReference type="PANTHER" id="PTHR21109:SF0">
    <property type="entry name" value="SMALL RIBOSOMAL SUBUNIT PROTEIN BS21M"/>
    <property type="match status" value="1"/>
</dbReference>
<dbReference type="GO" id="GO:1990904">
    <property type="term" value="C:ribonucleoprotein complex"/>
    <property type="evidence" value="ECO:0007669"/>
    <property type="project" value="UniProtKB-KW"/>
</dbReference>
<dbReference type="PANTHER" id="PTHR21109">
    <property type="entry name" value="MITOCHONDRIAL 28S RIBOSOMAL PROTEIN S21"/>
    <property type="match status" value="1"/>
</dbReference>
<gene>
    <name evidence="5" type="primary">rpsU</name>
    <name evidence="7" type="ORF">SAMN02982989_0970</name>
</gene>
<dbReference type="EMBL" id="FXAF01000008">
    <property type="protein sequence ID" value="SMF59726.1"/>
    <property type="molecule type" value="Genomic_DNA"/>
</dbReference>
<organism evidence="7 8">
    <name type="scientific">Xaviernesmea oryzae</name>
    <dbReference type="NCBI Taxonomy" id="464029"/>
    <lineage>
        <taxon>Bacteria</taxon>
        <taxon>Pseudomonadati</taxon>
        <taxon>Pseudomonadota</taxon>
        <taxon>Alphaproteobacteria</taxon>
        <taxon>Hyphomicrobiales</taxon>
        <taxon>Rhizobiaceae</taxon>
        <taxon>Rhizobium/Agrobacterium group</taxon>
        <taxon>Xaviernesmea</taxon>
    </lineage>
</organism>
<evidence type="ECO:0000256" key="5">
    <source>
        <dbReference type="HAMAP-Rule" id="MF_00358"/>
    </source>
</evidence>
<name>A0A1X7FX75_9HYPH</name>